<sequence length="125" mass="14380">MACENFDIYNGIGTIWPRQSYPASCGPRYPVRQLLEIQTAWNFFEKVESYDAAVRVRLSGTGYQPEPVYLGGTSVWFPIYSPSNLITYNKGKRLHQQLFPQYNWVSQRELGISETTVTNVYPTIC</sequence>
<dbReference type="EMBL" id="MN739576">
    <property type="protein sequence ID" value="QHT13686.1"/>
    <property type="molecule type" value="Genomic_DNA"/>
</dbReference>
<protein>
    <submittedName>
        <fullName evidence="1">Uncharacterized protein</fullName>
    </submittedName>
</protein>
<reference evidence="1" key="1">
    <citation type="journal article" date="2020" name="Nature">
        <title>Giant virus diversity and host interactions through global metagenomics.</title>
        <authorList>
            <person name="Schulz F."/>
            <person name="Roux S."/>
            <person name="Paez-Espino D."/>
            <person name="Jungbluth S."/>
            <person name="Walsh D.A."/>
            <person name="Denef V.J."/>
            <person name="McMahon K.D."/>
            <person name="Konstantinidis K.T."/>
            <person name="Eloe-Fadrosh E.A."/>
            <person name="Kyrpides N.C."/>
            <person name="Woyke T."/>
        </authorList>
    </citation>
    <scope>NUCLEOTIDE SEQUENCE</scope>
    <source>
        <strain evidence="1">GVMAG-M-3300023174-132</strain>
    </source>
</reference>
<evidence type="ECO:0000313" key="1">
    <source>
        <dbReference type="EMBL" id="QHT13686.1"/>
    </source>
</evidence>
<name>A0A6C0D9I8_9ZZZZ</name>
<organism evidence="1">
    <name type="scientific">viral metagenome</name>
    <dbReference type="NCBI Taxonomy" id="1070528"/>
    <lineage>
        <taxon>unclassified sequences</taxon>
        <taxon>metagenomes</taxon>
        <taxon>organismal metagenomes</taxon>
    </lineage>
</organism>
<proteinExistence type="predicted"/>
<accession>A0A6C0D9I8</accession>
<dbReference type="AlphaFoldDB" id="A0A6C0D9I8"/>